<reference evidence="1" key="2">
    <citation type="submission" date="2015-03" db="UniProtKB">
        <authorList>
            <consortium name="EnsemblPlants"/>
        </authorList>
    </citation>
    <scope>IDENTIFICATION</scope>
</reference>
<name>A0A0D3FCX0_9ORYZ</name>
<sequence>MRVFVAAQLELHIGSIHKIQWHVARDIMVKENVAPVDRGYTCQVDVAFWKKSTPPFEMEYKHFGKISTAAAHSGGACCCSPVSPNQNLTEFGTKETASTPSN</sequence>
<dbReference type="PaxDb" id="65489-OBART03G00980.1"/>
<dbReference type="AlphaFoldDB" id="A0A0D3FCX0"/>
<protein>
    <submittedName>
        <fullName evidence="1">Uncharacterized protein</fullName>
    </submittedName>
</protein>
<dbReference type="HOGENOM" id="CLU_2281722_0_0_1"/>
<proteinExistence type="predicted"/>
<accession>A0A0D3FCX0</accession>
<keyword evidence="2" id="KW-1185">Reference proteome</keyword>
<dbReference type="EnsemblPlants" id="OBART03G00980.1">
    <property type="protein sequence ID" value="OBART03G00980.1"/>
    <property type="gene ID" value="OBART03G00980"/>
</dbReference>
<dbReference type="Proteomes" id="UP000026960">
    <property type="component" value="Chromosome 3"/>
</dbReference>
<evidence type="ECO:0000313" key="2">
    <source>
        <dbReference type="Proteomes" id="UP000026960"/>
    </source>
</evidence>
<reference evidence="1" key="1">
    <citation type="journal article" date="2009" name="Rice">
        <title>De Novo Next Generation Sequencing of Plant Genomes.</title>
        <authorList>
            <person name="Rounsley S."/>
            <person name="Marri P.R."/>
            <person name="Yu Y."/>
            <person name="He R."/>
            <person name="Sisneros N."/>
            <person name="Goicoechea J.L."/>
            <person name="Lee S.J."/>
            <person name="Angelova A."/>
            <person name="Kudrna D."/>
            <person name="Luo M."/>
            <person name="Affourtit J."/>
            <person name="Desany B."/>
            <person name="Knight J."/>
            <person name="Niazi F."/>
            <person name="Egholm M."/>
            <person name="Wing R.A."/>
        </authorList>
    </citation>
    <scope>NUCLEOTIDE SEQUENCE [LARGE SCALE GENOMIC DNA]</scope>
    <source>
        <strain evidence="1">cv. IRGC 105608</strain>
    </source>
</reference>
<evidence type="ECO:0000313" key="1">
    <source>
        <dbReference type="EnsemblPlants" id="OBART03G00980.1"/>
    </source>
</evidence>
<organism evidence="1">
    <name type="scientific">Oryza barthii</name>
    <dbReference type="NCBI Taxonomy" id="65489"/>
    <lineage>
        <taxon>Eukaryota</taxon>
        <taxon>Viridiplantae</taxon>
        <taxon>Streptophyta</taxon>
        <taxon>Embryophyta</taxon>
        <taxon>Tracheophyta</taxon>
        <taxon>Spermatophyta</taxon>
        <taxon>Magnoliopsida</taxon>
        <taxon>Liliopsida</taxon>
        <taxon>Poales</taxon>
        <taxon>Poaceae</taxon>
        <taxon>BOP clade</taxon>
        <taxon>Oryzoideae</taxon>
        <taxon>Oryzeae</taxon>
        <taxon>Oryzinae</taxon>
        <taxon>Oryza</taxon>
    </lineage>
</organism>
<dbReference type="Gramene" id="OBART03G00980.1">
    <property type="protein sequence ID" value="OBART03G00980.1"/>
    <property type="gene ID" value="OBART03G00980"/>
</dbReference>